<reference evidence="2 3" key="1">
    <citation type="submission" date="2018-01" db="EMBL/GenBank/DDBJ databases">
        <authorList>
            <person name="Gaut B.S."/>
            <person name="Morton B.R."/>
            <person name="Clegg M.T."/>
            <person name="Duvall M.R."/>
        </authorList>
    </citation>
    <scope>NUCLEOTIDE SEQUENCE [LARGE SCALE GENOMIC DNA]</scope>
    <source>
        <strain evidence="2">Cupriavidus taiwanensis cmp 52</strain>
    </source>
</reference>
<protein>
    <submittedName>
        <fullName evidence="2">Uncharacterized protein</fullName>
    </submittedName>
</protein>
<accession>A0A375JF82</accession>
<organism evidence="2 3">
    <name type="scientific">Cupriavidus taiwanensis</name>
    <dbReference type="NCBI Taxonomy" id="164546"/>
    <lineage>
        <taxon>Bacteria</taxon>
        <taxon>Pseudomonadati</taxon>
        <taxon>Pseudomonadota</taxon>
        <taxon>Betaproteobacteria</taxon>
        <taxon>Burkholderiales</taxon>
        <taxon>Burkholderiaceae</taxon>
        <taxon>Cupriavidus</taxon>
    </lineage>
</organism>
<dbReference type="AlphaFoldDB" id="A0A375JF82"/>
<evidence type="ECO:0000313" key="3">
    <source>
        <dbReference type="Proteomes" id="UP000256805"/>
    </source>
</evidence>
<feature type="region of interest" description="Disordered" evidence="1">
    <location>
        <begin position="1"/>
        <end position="21"/>
    </location>
</feature>
<dbReference type="EMBL" id="OVTA01000096">
    <property type="protein sequence ID" value="SPS02800.1"/>
    <property type="molecule type" value="Genomic_DNA"/>
</dbReference>
<evidence type="ECO:0000256" key="1">
    <source>
        <dbReference type="SAM" id="MobiDB-lite"/>
    </source>
</evidence>
<name>A0A375JF82_9BURK</name>
<gene>
    <name evidence="2" type="ORF">CBM2634_U310008</name>
</gene>
<dbReference type="Proteomes" id="UP000256805">
    <property type="component" value="Unassembled WGS sequence"/>
</dbReference>
<evidence type="ECO:0000313" key="2">
    <source>
        <dbReference type="EMBL" id="SPS02800.1"/>
    </source>
</evidence>
<proteinExistence type="predicted"/>
<sequence length="65" mass="7209">MRGAHLLRGCDSKPPAQVARNGVEAGRRVAAHLAPRRQRSMRRLRLGKATSLPPHANKKFAINFI</sequence>